<dbReference type="EMBL" id="JAJSOF020000009">
    <property type="protein sequence ID" value="KAJ4446520.1"/>
    <property type="molecule type" value="Genomic_DNA"/>
</dbReference>
<dbReference type="Proteomes" id="UP001148838">
    <property type="component" value="Unassembled WGS sequence"/>
</dbReference>
<proteinExistence type="predicted"/>
<name>A0ABQ8TMA1_PERAM</name>
<evidence type="ECO:0000313" key="2">
    <source>
        <dbReference type="Proteomes" id="UP001148838"/>
    </source>
</evidence>
<gene>
    <name evidence="1" type="ORF">ANN_13216</name>
</gene>
<accession>A0ABQ8TMA1</accession>
<organism evidence="1 2">
    <name type="scientific">Periplaneta americana</name>
    <name type="common">American cockroach</name>
    <name type="synonym">Blatta americana</name>
    <dbReference type="NCBI Taxonomy" id="6978"/>
    <lineage>
        <taxon>Eukaryota</taxon>
        <taxon>Metazoa</taxon>
        <taxon>Ecdysozoa</taxon>
        <taxon>Arthropoda</taxon>
        <taxon>Hexapoda</taxon>
        <taxon>Insecta</taxon>
        <taxon>Pterygota</taxon>
        <taxon>Neoptera</taxon>
        <taxon>Polyneoptera</taxon>
        <taxon>Dictyoptera</taxon>
        <taxon>Blattodea</taxon>
        <taxon>Blattoidea</taxon>
        <taxon>Blattidae</taxon>
        <taxon>Blattinae</taxon>
        <taxon>Periplaneta</taxon>
    </lineage>
</organism>
<protein>
    <submittedName>
        <fullName evidence="1">Uncharacterized protein</fullName>
    </submittedName>
</protein>
<sequence length="135" mass="15375">MSRCQDHAVSDGKRPLELHHRRTECAQNIMKTDTSLSQLPDSNACSLAMDLRQVMFVPTLTHSEMFYRRQLLRYNFGVCVCYTMQSYMCMGDETIASGGANEIVSCLLKLSNMDTTNKKYLIIWSDNCAAQNKTM</sequence>
<evidence type="ECO:0000313" key="1">
    <source>
        <dbReference type="EMBL" id="KAJ4446520.1"/>
    </source>
</evidence>
<comment type="caution">
    <text evidence="1">The sequence shown here is derived from an EMBL/GenBank/DDBJ whole genome shotgun (WGS) entry which is preliminary data.</text>
</comment>
<reference evidence="1 2" key="1">
    <citation type="journal article" date="2022" name="Allergy">
        <title>Genome assembly and annotation of Periplaneta americana reveal a comprehensive cockroach allergen profile.</title>
        <authorList>
            <person name="Wang L."/>
            <person name="Xiong Q."/>
            <person name="Saelim N."/>
            <person name="Wang L."/>
            <person name="Nong W."/>
            <person name="Wan A.T."/>
            <person name="Shi M."/>
            <person name="Liu X."/>
            <person name="Cao Q."/>
            <person name="Hui J.H.L."/>
            <person name="Sookrung N."/>
            <person name="Leung T.F."/>
            <person name="Tungtrongchitr A."/>
            <person name="Tsui S.K.W."/>
        </authorList>
    </citation>
    <scope>NUCLEOTIDE SEQUENCE [LARGE SCALE GENOMIC DNA]</scope>
    <source>
        <strain evidence="1">PWHHKU_190912</strain>
    </source>
</reference>
<keyword evidence="2" id="KW-1185">Reference proteome</keyword>